<evidence type="ECO:0000256" key="8">
    <source>
        <dbReference type="SAM" id="MobiDB-lite"/>
    </source>
</evidence>
<evidence type="ECO:0000259" key="10">
    <source>
        <dbReference type="Pfam" id="PF00535"/>
    </source>
</evidence>
<dbReference type="PATRIC" id="fig|243090.15.peg.3040"/>
<evidence type="ECO:0000256" key="7">
    <source>
        <dbReference type="ARBA" id="ARBA00023136"/>
    </source>
</evidence>
<feature type="region of interest" description="Disordered" evidence="8">
    <location>
        <begin position="1"/>
        <end position="64"/>
    </location>
</feature>
<dbReference type="OrthoDB" id="9807778at2"/>
<keyword evidence="2 11" id="KW-0328">Glycosyltransferase</keyword>
<feature type="region of interest" description="Disordered" evidence="8">
    <location>
        <begin position="415"/>
        <end position="437"/>
    </location>
</feature>
<feature type="transmembrane region" description="Helical" evidence="9">
    <location>
        <begin position="344"/>
        <end position="374"/>
    </location>
</feature>
<feature type="transmembrane region" description="Helical" evidence="9">
    <location>
        <begin position="301"/>
        <end position="324"/>
    </location>
</feature>
<evidence type="ECO:0000256" key="4">
    <source>
        <dbReference type="ARBA" id="ARBA00022692"/>
    </source>
</evidence>
<dbReference type="InterPro" id="IPR001173">
    <property type="entry name" value="Glyco_trans_2-like"/>
</dbReference>
<dbReference type="InterPro" id="IPR029044">
    <property type="entry name" value="Nucleotide-diphossugar_trans"/>
</dbReference>
<evidence type="ECO:0000256" key="6">
    <source>
        <dbReference type="ARBA" id="ARBA00022989"/>
    </source>
</evidence>
<dbReference type="eggNOG" id="COG0463">
    <property type="taxonomic scope" value="Bacteria"/>
</dbReference>
<dbReference type="Pfam" id="PF00535">
    <property type="entry name" value="Glycos_transf_2"/>
    <property type="match status" value="1"/>
</dbReference>
<dbReference type="GO" id="GO:0099621">
    <property type="term" value="F:undecaprenyl-phosphate 4-deoxy-4-formamido-L-arabinose transferase activity"/>
    <property type="evidence" value="ECO:0000318"/>
    <property type="project" value="GO_Central"/>
</dbReference>
<dbReference type="HOGENOM" id="CLU_033536_0_0_0"/>
<evidence type="ECO:0000256" key="3">
    <source>
        <dbReference type="ARBA" id="ARBA00022679"/>
    </source>
</evidence>
<evidence type="ECO:0000313" key="12">
    <source>
        <dbReference type="Proteomes" id="UP000001025"/>
    </source>
</evidence>
<dbReference type="GO" id="GO:0005886">
    <property type="term" value="C:plasma membrane"/>
    <property type="evidence" value="ECO:0000318"/>
    <property type="project" value="GO_Central"/>
</dbReference>
<reference evidence="11 12" key="1">
    <citation type="journal article" date="2003" name="Proc. Natl. Acad. Sci. U.S.A.">
        <title>Complete genome sequence of the marine planctomycete Pirellula sp. strain 1.</title>
        <authorList>
            <person name="Gloeckner F.O."/>
            <person name="Kube M."/>
            <person name="Bauer M."/>
            <person name="Teeling H."/>
            <person name="Lombardot T."/>
            <person name="Ludwig W."/>
            <person name="Gade D."/>
            <person name="Beck A."/>
            <person name="Borzym K."/>
            <person name="Heitmann K."/>
            <person name="Rabus R."/>
            <person name="Schlesner H."/>
            <person name="Amann R."/>
            <person name="Reinhardt R."/>
        </authorList>
    </citation>
    <scope>NUCLEOTIDE SEQUENCE [LARGE SCALE GENOMIC DNA]</scope>
    <source>
        <strain evidence="12">DSM 10527 / NCIMB 13988 / SH1</strain>
    </source>
</reference>
<dbReference type="GO" id="GO:0009103">
    <property type="term" value="P:lipopolysaccharide biosynthetic process"/>
    <property type="evidence" value="ECO:0007669"/>
    <property type="project" value="UniProtKB-KW"/>
</dbReference>
<protein>
    <submittedName>
        <fullName evidence="11">Dolichol-phosphate mannosyltransferase</fullName>
        <ecNumber evidence="11">2.4.1.83</ecNumber>
    </submittedName>
</protein>
<dbReference type="EC" id="2.4.1.83" evidence="11"/>
<evidence type="ECO:0000256" key="1">
    <source>
        <dbReference type="ARBA" id="ARBA00022475"/>
    </source>
</evidence>
<keyword evidence="6 9" id="KW-1133">Transmembrane helix</keyword>
<dbReference type="CDD" id="cd04187">
    <property type="entry name" value="DPM1_like_bac"/>
    <property type="match status" value="1"/>
</dbReference>
<accession>Q7UQI5</accession>
<dbReference type="EMBL" id="BX294143">
    <property type="protein sequence ID" value="CAD74718.1"/>
    <property type="molecule type" value="Genomic_DNA"/>
</dbReference>
<evidence type="ECO:0000256" key="5">
    <source>
        <dbReference type="ARBA" id="ARBA00022985"/>
    </source>
</evidence>
<dbReference type="Gene3D" id="3.90.550.10">
    <property type="entry name" value="Spore Coat Polysaccharide Biosynthesis Protein SpsA, Chain A"/>
    <property type="match status" value="1"/>
</dbReference>
<dbReference type="EnsemblBacteria" id="CAD74718">
    <property type="protein sequence ID" value="CAD74718"/>
    <property type="gene ID" value="RB6305"/>
</dbReference>
<keyword evidence="7 9" id="KW-0472">Membrane</keyword>
<dbReference type="InterPro" id="IPR050256">
    <property type="entry name" value="Glycosyltransferase_2"/>
</dbReference>
<dbReference type="FunCoup" id="Q7UQI5">
    <property type="interactions" value="386"/>
</dbReference>
<dbReference type="GO" id="GO:0004582">
    <property type="term" value="F:dolichyl-phosphate beta-D-mannosyltransferase activity"/>
    <property type="evidence" value="ECO:0007669"/>
    <property type="project" value="UniProtKB-EC"/>
</dbReference>
<gene>
    <name evidence="11" type="ordered locus">RB6305</name>
</gene>
<keyword evidence="5" id="KW-0448">Lipopolysaccharide biosynthesis</keyword>
<evidence type="ECO:0000256" key="9">
    <source>
        <dbReference type="SAM" id="Phobius"/>
    </source>
</evidence>
<keyword evidence="1" id="KW-1003">Cell membrane</keyword>
<dbReference type="InParanoid" id="Q7UQI5"/>
<dbReference type="AlphaFoldDB" id="Q7UQI5"/>
<dbReference type="SUPFAM" id="SSF53448">
    <property type="entry name" value="Nucleotide-diphospho-sugar transferases"/>
    <property type="match status" value="1"/>
</dbReference>
<proteinExistence type="predicted"/>
<evidence type="ECO:0000256" key="2">
    <source>
        <dbReference type="ARBA" id="ARBA00022676"/>
    </source>
</evidence>
<sequence>MKLQKTKINPPRGGEGLQPEYYTRMNTSSSPISSPLGSPAPVTSGLSAGLQTPEPQPSRPAPGQNRLEEISVVIPAMNEEASLSELHGRILEVCAEQNVRVQIVFVDDGSTDKTWQKMVSLCGTASDQSHSTSALRLRRNFGKAAALSAGFSVARGSIVFTMDADLQDDPTEIPRFLEKIQGGLDVVSGWKQTRHDPWHKVLPSRVFNALVSSLTGVRLHDHNCGFKAYRREVLAEVDLYGERHRFIPVLASARGFRVGEIVVQHHARQHGVSKYGVSRLVKGFLDLLSIHLVTGYGRRPLHLIGTAGLLCFAVGSVGITYLSIKWVWSRMGDGEVLHLHSTAIFYYCILAVLLGAQCVLAGLLAELVISVAAARDRREIMNMSDAQTNSVSNTADSSRLLPNASGYSVSDWAGLGEPNHQSTSSRDVDSTGPIHDA</sequence>
<keyword evidence="4 9" id="KW-0812">Transmembrane</keyword>
<name>Q7UQI5_RHOBA</name>
<dbReference type="KEGG" id="rba:RB6305"/>
<dbReference type="PANTHER" id="PTHR48090">
    <property type="entry name" value="UNDECAPRENYL-PHOSPHATE 4-DEOXY-4-FORMAMIDO-L-ARABINOSE TRANSFERASE-RELATED"/>
    <property type="match status" value="1"/>
</dbReference>
<feature type="compositionally biased region" description="Low complexity" evidence="8">
    <location>
        <begin position="28"/>
        <end position="41"/>
    </location>
</feature>
<feature type="domain" description="Glycosyltransferase 2-like" evidence="10">
    <location>
        <begin position="71"/>
        <end position="236"/>
    </location>
</feature>
<dbReference type="Proteomes" id="UP000001025">
    <property type="component" value="Chromosome"/>
</dbReference>
<organism evidence="11 12">
    <name type="scientific">Rhodopirellula baltica (strain DSM 10527 / NCIMB 13988 / SH1)</name>
    <dbReference type="NCBI Taxonomy" id="243090"/>
    <lineage>
        <taxon>Bacteria</taxon>
        <taxon>Pseudomonadati</taxon>
        <taxon>Planctomycetota</taxon>
        <taxon>Planctomycetia</taxon>
        <taxon>Pirellulales</taxon>
        <taxon>Pirellulaceae</taxon>
        <taxon>Rhodopirellula</taxon>
    </lineage>
</organism>
<dbReference type="PANTHER" id="PTHR48090:SF3">
    <property type="entry name" value="UNDECAPRENYL-PHOSPHATE 4-DEOXY-4-FORMAMIDO-L-ARABINOSE TRANSFERASE"/>
    <property type="match status" value="1"/>
</dbReference>
<dbReference type="STRING" id="243090.RB6305"/>
<keyword evidence="3 11" id="KW-0808">Transferase</keyword>
<evidence type="ECO:0000313" key="11">
    <source>
        <dbReference type="EMBL" id="CAD74718.1"/>
    </source>
</evidence>
<keyword evidence="12" id="KW-1185">Reference proteome</keyword>
<dbReference type="CAZy" id="GT2">
    <property type="family name" value="Glycosyltransferase Family 2"/>
</dbReference>